<feature type="non-terminal residue" evidence="1">
    <location>
        <position position="210"/>
    </location>
</feature>
<evidence type="ECO:0000313" key="1">
    <source>
        <dbReference type="EMBL" id="GAH83545.1"/>
    </source>
</evidence>
<gene>
    <name evidence="1" type="ORF">S03H2_65047</name>
</gene>
<feature type="non-terminal residue" evidence="1">
    <location>
        <position position="1"/>
    </location>
</feature>
<accession>X1JQ53</accession>
<dbReference type="AlphaFoldDB" id="X1JQ53"/>
<name>X1JQ53_9ZZZZ</name>
<proteinExistence type="predicted"/>
<sequence length="210" mass="25184">IVLLIYIPESPKKPHMVTFKGENHYYLRHNKSVNLATQSEVKEMFEYSKKVEKGFEDFLKQRNLFDENDDKFGLNEKSKKLYNEIIKVSDIKSAPLVLYSFMPIYQDEYRVKTASQEFIDWLKNYYRGFKLNINFELFDYSNWKIEYKGIFSPTILNNEIDPKKEKYLNYSEIMNNGFFERGMSREVIWYIKKENSSISRPILHLTATVN</sequence>
<organism evidence="1">
    <name type="scientific">marine sediment metagenome</name>
    <dbReference type="NCBI Taxonomy" id="412755"/>
    <lineage>
        <taxon>unclassified sequences</taxon>
        <taxon>metagenomes</taxon>
        <taxon>ecological metagenomes</taxon>
    </lineage>
</organism>
<reference evidence="1" key="1">
    <citation type="journal article" date="2014" name="Front. Microbiol.">
        <title>High frequency of phylogenetically diverse reductive dehalogenase-homologous genes in deep subseafloor sedimentary metagenomes.</title>
        <authorList>
            <person name="Kawai M."/>
            <person name="Futagami T."/>
            <person name="Toyoda A."/>
            <person name="Takaki Y."/>
            <person name="Nishi S."/>
            <person name="Hori S."/>
            <person name="Arai W."/>
            <person name="Tsubouchi T."/>
            <person name="Morono Y."/>
            <person name="Uchiyama I."/>
            <person name="Ito T."/>
            <person name="Fujiyama A."/>
            <person name="Inagaki F."/>
            <person name="Takami H."/>
        </authorList>
    </citation>
    <scope>NUCLEOTIDE SEQUENCE</scope>
    <source>
        <strain evidence="1">Expedition CK06-06</strain>
    </source>
</reference>
<dbReference type="EMBL" id="BARU01042317">
    <property type="protein sequence ID" value="GAH83545.1"/>
    <property type="molecule type" value="Genomic_DNA"/>
</dbReference>
<comment type="caution">
    <text evidence="1">The sequence shown here is derived from an EMBL/GenBank/DDBJ whole genome shotgun (WGS) entry which is preliminary data.</text>
</comment>
<protein>
    <submittedName>
        <fullName evidence="1">Uncharacterized protein</fullName>
    </submittedName>
</protein>